<evidence type="ECO:0000313" key="3">
    <source>
        <dbReference type="EMBL" id="KAB5594125.1"/>
    </source>
</evidence>
<comment type="caution">
    <text evidence="3">The sequence shown here is derived from an EMBL/GenBank/DDBJ whole genome shotgun (WGS) entry which is preliminary data.</text>
</comment>
<dbReference type="EMBL" id="SSOP01000025">
    <property type="protein sequence ID" value="KAB5594125.1"/>
    <property type="molecule type" value="Genomic_DNA"/>
</dbReference>
<keyword evidence="1" id="KW-0175">Coiled coil</keyword>
<dbReference type="AlphaFoldDB" id="A0A5N5QQT4"/>
<dbReference type="OrthoDB" id="3211582at2759"/>
<evidence type="ECO:0000313" key="4">
    <source>
        <dbReference type="Proteomes" id="UP000383932"/>
    </source>
</evidence>
<feature type="compositionally biased region" description="Basic and acidic residues" evidence="2">
    <location>
        <begin position="74"/>
        <end position="86"/>
    </location>
</feature>
<feature type="compositionally biased region" description="Polar residues" evidence="2">
    <location>
        <begin position="58"/>
        <end position="67"/>
    </location>
</feature>
<name>A0A5N5QQT4_9AGAM</name>
<accession>A0A5N5QQT4</accession>
<evidence type="ECO:0000256" key="2">
    <source>
        <dbReference type="SAM" id="MobiDB-lite"/>
    </source>
</evidence>
<feature type="coiled-coil region" evidence="1">
    <location>
        <begin position="99"/>
        <end position="137"/>
    </location>
</feature>
<feature type="compositionally biased region" description="Low complexity" evidence="2">
    <location>
        <begin position="16"/>
        <end position="38"/>
    </location>
</feature>
<proteinExistence type="predicted"/>
<evidence type="ECO:0000256" key="1">
    <source>
        <dbReference type="SAM" id="Coils"/>
    </source>
</evidence>
<gene>
    <name evidence="3" type="ORF">CTheo_2462</name>
</gene>
<keyword evidence="4" id="KW-1185">Reference proteome</keyword>
<sequence length="166" mass="17795">MPLFRHRSAQVPPPSTTSTAPPDTTTSAGSGTGRSRSLFARRRRSSASNASSIHSDTHNPSQAGANSSHRKGLFNRDNKGSSRRSDQALIARDPGVIAAREKLTAAENAEKEADRALAASRRAVIEARNHCKQLEAQAIEEARIAKIKRAEAQGLGKQARGLGRHN</sequence>
<feature type="region of interest" description="Disordered" evidence="2">
    <location>
        <begin position="1"/>
        <end position="94"/>
    </location>
</feature>
<organism evidence="3 4">
    <name type="scientific">Ceratobasidium theobromae</name>
    <dbReference type="NCBI Taxonomy" id="1582974"/>
    <lineage>
        <taxon>Eukaryota</taxon>
        <taxon>Fungi</taxon>
        <taxon>Dikarya</taxon>
        <taxon>Basidiomycota</taxon>
        <taxon>Agaricomycotina</taxon>
        <taxon>Agaricomycetes</taxon>
        <taxon>Cantharellales</taxon>
        <taxon>Ceratobasidiaceae</taxon>
        <taxon>Ceratobasidium</taxon>
    </lineage>
</organism>
<reference evidence="3 4" key="1">
    <citation type="journal article" date="2019" name="Fungal Biol. Biotechnol.">
        <title>Draft genome sequence of fastidious pathogen Ceratobasidium theobromae, which causes vascular-streak dieback in Theobroma cacao.</title>
        <authorList>
            <person name="Ali S.S."/>
            <person name="Asman A."/>
            <person name="Shao J."/>
            <person name="Firmansyah A.P."/>
            <person name="Susilo A.W."/>
            <person name="Rosmana A."/>
            <person name="McMahon P."/>
            <person name="Junaid M."/>
            <person name="Guest D."/>
            <person name="Kheng T.Y."/>
            <person name="Meinhardt L.W."/>
            <person name="Bailey B.A."/>
        </authorList>
    </citation>
    <scope>NUCLEOTIDE SEQUENCE [LARGE SCALE GENOMIC DNA]</scope>
    <source>
        <strain evidence="3 4">CT2</strain>
    </source>
</reference>
<dbReference type="Proteomes" id="UP000383932">
    <property type="component" value="Unassembled WGS sequence"/>
</dbReference>
<protein>
    <submittedName>
        <fullName evidence="3">Uncharacterized protein</fullName>
    </submittedName>
</protein>